<dbReference type="OrthoDB" id="314748at2"/>
<dbReference type="NCBIfam" id="TIGR01844">
    <property type="entry name" value="type_I_sec_TolC"/>
    <property type="match status" value="1"/>
</dbReference>
<keyword evidence="8" id="KW-0175">Coiled coil</keyword>
<accession>A0A2Y9U0Q9</accession>
<sequence length="469" mass="50996">MKYTKHCPRAEHRSTVRPSGYIIGLCCGLSSLFLTFPPVSYAAEEYQWQVAPSEQNQSSLSIHEAVLRAFARNPQIAQAAAQIRVGKANLNVAKSGWFPQVSLQGGVGRSHQTDSSGSLDNNGSVGLNLKQLLYDFGKTGGSIDEQHDLSDAYNYQLYSTLNGVGQQTLQSYLQVKRYQELAQAAQRNLASLESVREMATLRAEAGLSSQSDVLQAETRIAGMKATYQQYQAQVMSAQASLSALTGVVATDYPDLPKDLLGQKISVKSLPYQQNNAVRSTQAKQLAAEKRIQQAKAQHWPTISVQAGRTRYADGDGSYWDDQVQLVVDAPIYQGGATSARVDAAEGERQNAQAEVEASKLDIDQKASTAYADLLGAQQRQQAGEAQQASAGQTRSVYQDEYRLNKRSLNDLLSVEQDVLQADNAAIMARYDAWDAAVRYAGAVDNLLDMLGIERQKVTGDDLPTLGGSS</sequence>
<keyword evidence="3" id="KW-0813">Transport</keyword>
<evidence type="ECO:0000256" key="2">
    <source>
        <dbReference type="ARBA" id="ARBA00007613"/>
    </source>
</evidence>
<dbReference type="KEGG" id="lpv:HYN51_14175"/>
<evidence type="ECO:0000256" key="7">
    <source>
        <dbReference type="ARBA" id="ARBA00023237"/>
    </source>
</evidence>
<name>A0A2Y9U0Q9_9GAMM</name>
<reference evidence="9 10" key="1">
    <citation type="journal article" date="2019" name="Int. J. Syst. Evol. Microbiol.">
        <title>Limnobaculum parvum gen. nov., sp. nov., isolated from a freshwater lake.</title>
        <authorList>
            <person name="Baek C."/>
            <person name="Shin S.K."/>
            <person name="Yi H."/>
        </authorList>
    </citation>
    <scope>NUCLEOTIDE SEQUENCE [LARGE SCALE GENOMIC DNA]</scope>
    <source>
        <strain evidence="9 10">HYN0051</strain>
    </source>
</reference>
<evidence type="ECO:0000313" key="10">
    <source>
        <dbReference type="Proteomes" id="UP000244908"/>
    </source>
</evidence>
<feature type="coiled-coil region" evidence="8">
    <location>
        <begin position="175"/>
        <end position="233"/>
    </location>
</feature>
<evidence type="ECO:0000256" key="8">
    <source>
        <dbReference type="SAM" id="Coils"/>
    </source>
</evidence>
<dbReference type="InterPro" id="IPR010130">
    <property type="entry name" value="T1SS_OMP_TolC"/>
</dbReference>
<dbReference type="RefSeq" id="WP_108901637.1">
    <property type="nucleotide sequence ID" value="NZ_CP029185.2"/>
</dbReference>
<evidence type="ECO:0000256" key="6">
    <source>
        <dbReference type="ARBA" id="ARBA00023136"/>
    </source>
</evidence>
<dbReference type="PANTHER" id="PTHR30026:SF22">
    <property type="entry name" value="OUTER MEMBRANE EFFLUX PROTEIN"/>
    <property type="match status" value="1"/>
</dbReference>
<proteinExistence type="inferred from homology"/>
<keyword evidence="10" id="KW-1185">Reference proteome</keyword>
<dbReference type="PANTHER" id="PTHR30026">
    <property type="entry name" value="OUTER MEMBRANE PROTEIN TOLC"/>
    <property type="match status" value="1"/>
</dbReference>
<dbReference type="GO" id="GO:0015562">
    <property type="term" value="F:efflux transmembrane transporter activity"/>
    <property type="evidence" value="ECO:0007669"/>
    <property type="project" value="InterPro"/>
</dbReference>
<dbReference type="EMBL" id="CP029185">
    <property type="protein sequence ID" value="AWH89593.1"/>
    <property type="molecule type" value="Genomic_DNA"/>
</dbReference>
<keyword evidence="6" id="KW-0472">Membrane</keyword>
<dbReference type="Proteomes" id="UP000244908">
    <property type="component" value="Chromosome"/>
</dbReference>
<dbReference type="Pfam" id="PF02321">
    <property type="entry name" value="OEP"/>
    <property type="match status" value="2"/>
</dbReference>
<evidence type="ECO:0000256" key="1">
    <source>
        <dbReference type="ARBA" id="ARBA00004442"/>
    </source>
</evidence>
<protein>
    <submittedName>
        <fullName evidence="9">Type I secretion system outer membrane protein</fullName>
    </submittedName>
</protein>
<comment type="similarity">
    <text evidence="2">Belongs to the outer membrane factor (OMF) (TC 1.B.17) family.</text>
</comment>
<dbReference type="GO" id="GO:1990281">
    <property type="term" value="C:efflux pump complex"/>
    <property type="evidence" value="ECO:0007669"/>
    <property type="project" value="TreeGrafter"/>
</dbReference>
<evidence type="ECO:0000256" key="4">
    <source>
        <dbReference type="ARBA" id="ARBA00022452"/>
    </source>
</evidence>
<gene>
    <name evidence="9" type="ORF">HYN51_14175</name>
</gene>
<dbReference type="GO" id="GO:0015288">
    <property type="term" value="F:porin activity"/>
    <property type="evidence" value="ECO:0007669"/>
    <property type="project" value="TreeGrafter"/>
</dbReference>
<keyword evidence="5" id="KW-0812">Transmembrane</keyword>
<comment type="subcellular location">
    <subcellularLocation>
        <location evidence="1">Cell outer membrane</location>
    </subcellularLocation>
</comment>
<evidence type="ECO:0000313" key="9">
    <source>
        <dbReference type="EMBL" id="AWH89593.1"/>
    </source>
</evidence>
<dbReference type="InterPro" id="IPR051906">
    <property type="entry name" value="TolC-like"/>
</dbReference>
<organism evidence="9 10">
    <name type="scientific">Limnobaculum parvum</name>
    <dbReference type="NCBI Taxonomy" id="2172103"/>
    <lineage>
        <taxon>Bacteria</taxon>
        <taxon>Pseudomonadati</taxon>
        <taxon>Pseudomonadota</taxon>
        <taxon>Gammaproteobacteria</taxon>
        <taxon>Enterobacterales</taxon>
        <taxon>Budviciaceae</taxon>
        <taxon>Limnobaculum</taxon>
    </lineage>
</organism>
<keyword evidence="7" id="KW-0998">Cell outer membrane</keyword>
<dbReference type="GO" id="GO:0009279">
    <property type="term" value="C:cell outer membrane"/>
    <property type="evidence" value="ECO:0007669"/>
    <property type="project" value="UniProtKB-SubCell"/>
</dbReference>
<evidence type="ECO:0000256" key="5">
    <source>
        <dbReference type="ARBA" id="ARBA00022692"/>
    </source>
</evidence>
<keyword evidence="4" id="KW-1134">Transmembrane beta strand</keyword>
<dbReference type="InterPro" id="IPR003423">
    <property type="entry name" value="OMP_efflux"/>
</dbReference>
<dbReference type="AlphaFoldDB" id="A0A2Y9U0Q9"/>
<dbReference type="Gene3D" id="1.20.1600.10">
    <property type="entry name" value="Outer membrane efflux proteins (OEP)"/>
    <property type="match status" value="1"/>
</dbReference>
<dbReference type="SUPFAM" id="SSF56954">
    <property type="entry name" value="Outer membrane efflux proteins (OEP)"/>
    <property type="match status" value="1"/>
</dbReference>
<evidence type="ECO:0000256" key="3">
    <source>
        <dbReference type="ARBA" id="ARBA00022448"/>
    </source>
</evidence>